<dbReference type="InterPro" id="IPR004045">
    <property type="entry name" value="Glutathione_S-Trfase_N"/>
</dbReference>
<dbReference type="SFLD" id="SFLDG01206">
    <property type="entry name" value="Xi.1"/>
    <property type="match status" value="1"/>
</dbReference>
<dbReference type="GO" id="GO:0005737">
    <property type="term" value="C:cytoplasm"/>
    <property type="evidence" value="ECO:0007669"/>
    <property type="project" value="TreeGrafter"/>
</dbReference>
<keyword evidence="5" id="KW-0808">Transferase</keyword>
<dbReference type="InterPro" id="IPR016639">
    <property type="entry name" value="GST_Omega/GSH"/>
</dbReference>
<dbReference type="Pfam" id="PF13410">
    <property type="entry name" value="GST_C_2"/>
    <property type="match status" value="1"/>
</dbReference>
<dbReference type="SFLD" id="SFLDG01148">
    <property type="entry name" value="Xi_(cytGST)"/>
    <property type="match status" value="1"/>
</dbReference>
<dbReference type="KEGG" id="mmyr:MXMO3_00931"/>
<dbReference type="PROSITE" id="PS50405">
    <property type="entry name" value="GST_CTER"/>
    <property type="match status" value="1"/>
</dbReference>
<evidence type="ECO:0000256" key="3">
    <source>
        <dbReference type="PIRSR" id="PIRSR015753-3"/>
    </source>
</evidence>
<dbReference type="InterPro" id="IPR010987">
    <property type="entry name" value="Glutathione-S-Trfase_C-like"/>
</dbReference>
<dbReference type="Proteomes" id="UP000258927">
    <property type="component" value="Chromosome"/>
</dbReference>
<proteinExistence type="predicted"/>
<feature type="site" description="Lowers pKa of active site Cys" evidence="3">
    <location>
        <position position="242"/>
    </location>
</feature>
<organism evidence="5 6">
    <name type="scientific">Maritalea myrionectae</name>
    <dbReference type="NCBI Taxonomy" id="454601"/>
    <lineage>
        <taxon>Bacteria</taxon>
        <taxon>Pseudomonadati</taxon>
        <taxon>Pseudomonadota</taxon>
        <taxon>Alphaproteobacteria</taxon>
        <taxon>Hyphomicrobiales</taxon>
        <taxon>Devosiaceae</taxon>
        <taxon>Maritalea</taxon>
    </lineage>
</organism>
<feature type="binding site" evidence="2">
    <location>
        <begin position="139"/>
        <end position="140"/>
    </location>
    <ligand>
        <name>glutathione</name>
        <dbReference type="ChEBI" id="CHEBI:57925"/>
    </ligand>
</feature>
<protein>
    <submittedName>
        <fullName evidence="5">Glutathione S-transferase omega-like</fullName>
    </submittedName>
</protein>
<dbReference type="InterPro" id="IPR047047">
    <property type="entry name" value="GST_Omega-like_C"/>
</dbReference>
<accession>A0A2R4MBQ2</accession>
<dbReference type="EMBL" id="CP021330">
    <property type="protein sequence ID" value="AVX03462.1"/>
    <property type="molecule type" value="Genomic_DNA"/>
</dbReference>
<evidence type="ECO:0000256" key="2">
    <source>
        <dbReference type="PIRSR" id="PIRSR015753-2"/>
    </source>
</evidence>
<dbReference type="InterPro" id="IPR036249">
    <property type="entry name" value="Thioredoxin-like_sf"/>
</dbReference>
<evidence type="ECO:0000256" key="1">
    <source>
        <dbReference type="PIRSR" id="PIRSR015753-1"/>
    </source>
</evidence>
<feature type="active site" description="Nucleophile" evidence="1">
    <location>
        <position position="55"/>
    </location>
</feature>
<dbReference type="Gene3D" id="1.20.1050.10">
    <property type="match status" value="1"/>
</dbReference>
<feature type="site" description="Lowers pKa of active site Cys" evidence="3">
    <location>
        <position position="285"/>
    </location>
</feature>
<name>A0A2R4MBQ2_9HYPH</name>
<dbReference type="SUPFAM" id="SSF47616">
    <property type="entry name" value="GST C-terminal domain-like"/>
    <property type="match status" value="1"/>
</dbReference>
<dbReference type="Pfam" id="PF13409">
    <property type="entry name" value="GST_N_2"/>
    <property type="match status" value="1"/>
</dbReference>
<evidence type="ECO:0000259" key="4">
    <source>
        <dbReference type="PROSITE" id="PS50405"/>
    </source>
</evidence>
<feature type="active site" description="Proton donor/acceptor" evidence="1">
    <location>
        <position position="184"/>
    </location>
</feature>
<keyword evidence="6" id="KW-1185">Reference proteome</keyword>
<dbReference type="GO" id="GO:0004364">
    <property type="term" value="F:glutathione transferase activity"/>
    <property type="evidence" value="ECO:0007669"/>
    <property type="project" value="InterPro"/>
</dbReference>
<dbReference type="RefSeq" id="WP_117395100.1">
    <property type="nucleotide sequence ID" value="NZ_CP021330.1"/>
</dbReference>
<dbReference type="STRING" id="1122213.GCA_000423365_01857"/>
<reference evidence="5 6" key="1">
    <citation type="submission" date="2017-05" db="EMBL/GenBank/DDBJ databases">
        <title>Genome Analysis of Maritalea myrionectae HL2708#5.</title>
        <authorList>
            <consortium name="Cotde Inc.-PKNU"/>
            <person name="Jang D."/>
            <person name="Oh H.-M."/>
        </authorList>
    </citation>
    <scope>NUCLEOTIDE SEQUENCE [LARGE SCALE GENOMIC DNA]</scope>
    <source>
        <strain evidence="5 6">HL2708#5</strain>
    </source>
</reference>
<evidence type="ECO:0000313" key="6">
    <source>
        <dbReference type="Proteomes" id="UP000258927"/>
    </source>
</evidence>
<dbReference type="SUPFAM" id="SSF52833">
    <property type="entry name" value="Thioredoxin-like"/>
    <property type="match status" value="1"/>
</dbReference>
<dbReference type="Gene3D" id="3.40.30.10">
    <property type="entry name" value="Glutaredoxin"/>
    <property type="match status" value="1"/>
</dbReference>
<dbReference type="PIRSF" id="PIRSF015753">
    <property type="entry name" value="GST"/>
    <property type="match status" value="1"/>
</dbReference>
<dbReference type="SFLD" id="SFLDS00019">
    <property type="entry name" value="Glutathione_Transferase_(cytos"/>
    <property type="match status" value="1"/>
</dbReference>
<gene>
    <name evidence="5" type="ORF">MXMO3_00931</name>
</gene>
<dbReference type="PANTHER" id="PTHR32419">
    <property type="entry name" value="GLUTATHIONYL-HYDROQUINONE REDUCTASE"/>
    <property type="match status" value="1"/>
</dbReference>
<dbReference type="InterPro" id="IPR040079">
    <property type="entry name" value="Glutathione_S-Trfase"/>
</dbReference>
<dbReference type="AlphaFoldDB" id="A0A2R4MBQ2"/>
<feature type="domain" description="GST C-terminal" evidence="4">
    <location>
        <begin position="161"/>
        <end position="285"/>
    </location>
</feature>
<dbReference type="PANTHER" id="PTHR32419:SF6">
    <property type="entry name" value="GLUTATHIONE S-TRANSFERASE OMEGA-LIKE 1-RELATED"/>
    <property type="match status" value="1"/>
</dbReference>
<dbReference type="InterPro" id="IPR036282">
    <property type="entry name" value="Glutathione-S-Trfase_C_sf"/>
</dbReference>
<feature type="binding site" evidence="2">
    <location>
        <position position="88"/>
    </location>
    <ligand>
        <name>glutathione</name>
        <dbReference type="ChEBI" id="CHEBI:57925"/>
    </ligand>
</feature>
<dbReference type="CDD" id="cd03190">
    <property type="entry name" value="GST_C_Omega_like"/>
    <property type="match status" value="1"/>
</dbReference>
<evidence type="ECO:0000313" key="5">
    <source>
        <dbReference type="EMBL" id="AVX03462.1"/>
    </source>
</evidence>
<sequence>MTKMLINGVLREKPTQPDGHFQRLPSQFRRWIEADPGAPFPAEPGRYHLYLSKACPWCHGVDLVRRLCKLDEVVSVTWMAAISAEQGWVIDQTMFDDASGVPRDLYLYQVYQRAAPDFTGAISVPILIDKKSGEIVSTDSADMMRNLAQIFAGPNGPDLYPVALEREIDQLAELIQAPLRNGVYRAGFATSQAAYDEAVEGIFATLDKLEERLATRRYLTGPRLTEIDLKLFPTLQRFDPVYVTHFKIDQHRLSDYPALSRYVADMSQLPDVRSTIDLPHIRTHYFLSHRHLNPHGIIPKGPANRHVTMGEQTGAA</sequence>